<evidence type="ECO:0000313" key="2">
    <source>
        <dbReference type="EMBL" id="KAJ0402937.1"/>
    </source>
</evidence>
<feature type="compositionally biased region" description="Polar residues" evidence="1">
    <location>
        <begin position="63"/>
        <end position="81"/>
    </location>
</feature>
<feature type="compositionally biased region" description="Low complexity" evidence="1">
    <location>
        <begin position="91"/>
        <end position="128"/>
    </location>
</feature>
<accession>A0AAD5LJ08</accession>
<feature type="compositionally biased region" description="Low complexity" evidence="1">
    <location>
        <begin position="12"/>
        <end position="33"/>
    </location>
</feature>
<feature type="region of interest" description="Disordered" evidence="1">
    <location>
        <begin position="228"/>
        <end position="251"/>
    </location>
</feature>
<evidence type="ECO:0000256" key="1">
    <source>
        <dbReference type="SAM" id="MobiDB-lite"/>
    </source>
</evidence>
<feature type="compositionally biased region" description="Acidic residues" evidence="1">
    <location>
        <begin position="232"/>
        <end position="243"/>
    </location>
</feature>
<dbReference type="AlphaFoldDB" id="A0AAD5LJ08"/>
<organism evidence="2 3">
    <name type="scientific">Pythium insidiosum</name>
    <name type="common">Pythiosis disease agent</name>
    <dbReference type="NCBI Taxonomy" id="114742"/>
    <lineage>
        <taxon>Eukaryota</taxon>
        <taxon>Sar</taxon>
        <taxon>Stramenopiles</taxon>
        <taxon>Oomycota</taxon>
        <taxon>Peronosporomycetes</taxon>
        <taxon>Pythiales</taxon>
        <taxon>Pythiaceae</taxon>
        <taxon>Pythium</taxon>
    </lineage>
</organism>
<comment type="caution">
    <text evidence="2">The sequence shown here is derived from an EMBL/GenBank/DDBJ whole genome shotgun (WGS) entry which is preliminary data.</text>
</comment>
<feature type="compositionally biased region" description="Acidic residues" evidence="1">
    <location>
        <begin position="132"/>
        <end position="141"/>
    </location>
</feature>
<feature type="region of interest" description="Disordered" evidence="1">
    <location>
        <begin position="1"/>
        <end position="193"/>
    </location>
</feature>
<dbReference type="EMBL" id="JAKCXM010000092">
    <property type="protein sequence ID" value="KAJ0402937.1"/>
    <property type="molecule type" value="Genomic_DNA"/>
</dbReference>
<dbReference type="Proteomes" id="UP001209570">
    <property type="component" value="Unassembled WGS sequence"/>
</dbReference>
<feature type="compositionally biased region" description="Polar residues" evidence="1">
    <location>
        <begin position="1"/>
        <end position="11"/>
    </location>
</feature>
<gene>
    <name evidence="2" type="ORF">P43SY_005922</name>
</gene>
<protein>
    <submittedName>
        <fullName evidence="2">Uncharacterized protein</fullName>
    </submittedName>
</protein>
<proteinExistence type="predicted"/>
<sequence length="296" mass="30484">MESAPWSQRSTGSAPTSARGGRRSASPPSSTSSFEYVPTYQQQLQPPTMFAGTSAFNRPRPSSAGSTDSNKGGASNVTQLRQKPVAHEPAGAHAASTTASFFSSLSRPSTGLTLPTTTTTTTTTASSAELFSMDDDDDDAWGVDSPSAVLGSTPFSDDEQQDDLGGGWDDIDAPTSTCEAPVSDLPPPVEAPSKPAVTLAVEASRPAPAHSVVAASIVSPTAALTTAAGDFWGDEGDDGLFSDEETKPTSAEEEVEVVQAVAEMSLAEPDQPNPVAEVQHQETAIVAEAVNEPTTV</sequence>
<reference evidence="2" key="1">
    <citation type="submission" date="2021-12" db="EMBL/GenBank/DDBJ databases">
        <title>Prjna785345.</title>
        <authorList>
            <person name="Rujirawat T."/>
            <person name="Krajaejun T."/>
        </authorList>
    </citation>
    <scope>NUCLEOTIDE SEQUENCE</scope>
    <source>
        <strain evidence="2">Pi057C3</strain>
    </source>
</reference>
<keyword evidence="3" id="KW-1185">Reference proteome</keyword>
<evidence type="ECO:0000313" key="3">
    <source>
        <dbReference type="Proteomes" id="UP001209570"/>
    </source>
</evidence>
<name>A0AAD5LJ08_PYTIN</name>